<dbReference type="NCBIfam" id="TIGR00706">
    <property type="entry name" value="SppA_dom"/>
    <property type="match status" value="1"/>
</dbReference>
<evidence type="ECO:0000256" key="3">
    <source>
        <dbReference type="ARBA" id="ARBA00022801"/>
    </source>
</evidence>
<dbReference type="Gene3D" id="6.20.330.10">
    <property type="match status" value="1"/>
</dbReference>
<evidence type="ECO:0000256" key="2">
    <source>
        <dbReference type="ARBA" id="ARBA00022670"/>
    </source>
</evidence>
<keyword evidence="8" id="KW-1185">Reference proteome</keyword>
<feature type="domain" description="Peptidase S49" evidence="6">
    <location>
        <begin position="700"/>
        <end position="850"/>
    </location>
</feature>
<accession>A0A1I1WAI3</accession>
<name>A0A1I1WAI3_9BACT</name>
<proteinExistence type="inferred from homology"/>
<evidence type="ECO:0000256" key="4">
    <source>
        <dbReference type="ARBA" id="ARBA00022825"/>
    </source>
</evidence>
<reference evidence="8" key="1">
    <citation type="submission" date="2016-10" db="EMBL/GenBank/DDBJ databases">
        <authorList>
            <person name="Varghese N."/>
            <person name="Submissions S."/>
        </authorList>
    </citation>
    <scope>NUCLEOTIDE SEQUENCE [LARGE SCALE GENOMIC DNA]</scope>
    <source>
        <strain evidence="8">ATCC 25963</strain>
    </source>
</reference>
<evidence type="ECO:0000259" key="6">
    <source>
        <dbReference type="Pfam" id="PF01343"/>
    </source>
</evidence>
<dbReference type="InterPro" id="IPR029045">
    <property type="entry name" value="ClpP/crotonase-like_dom_sf"/>
</dbReference>
<dbReference type="CDD" id="cd07023">
    <property type="entry name" value="S49_Sppa_N_C"/>
    <property type="match status" value="1"/>
</dbReference>
<evidence type="ECO:0000313" key="7">
    <source>
        <dbReference type="EMBL" id="SFD92196.1"/>
    </source>
</evidence>
<comment type="similarity">
    <text evidence="1">Belongs to the peptidase S49 family.</text>
</comment>
<dbReference type="Pfam" id="PF01343">
    <property type="entry name" value="Peptidase_S49"/>
    <property type="match status" value="2"/>
</dbReference>
<dbReference type="GO" id="GO:0006508">
    <property type="term" value="P:proteolysis"/>
    <property type="evidence" value="ECO:0007669"/>
    <property type="project" value="UniProtKB-KW"/>
</dbReference>
<dbReference type="AlphaFoldDB" id="A0A1I1WAI3"/>
<dbReference type="InterPro" id="IPR047272">
    <property type="entry name" value="S49_SppA_C"/>
</dbReference>
<dbReference type="InterPro" id="IPR002142">
    <property type="entry name" value="Peptidase_S49"/>
</dbReference>
<dbReference type="GO" id="GO:0008236">
    <property type="term" value="F:serine-type peptidase activity"/>
    <property type="evidence" value="ECO:0007669"/>
    <property type="project" value="UniProtKB-KW"/>
</dbReference>
<dbReference type="EMBL" id="FOMX01000006">
    <property type="protein sequence ID" value="SFD92196.1"/>
    <property type="molecule type" value="Genomic_DNA"/>
</dbReference>
<dbReference type="InterPro" id="IPR004635">
    <property type="entry name" value="Pept_S49_SppA"/>
</dbReference>
<evidence type="ECO:0000256" key="1">
    <source>
        <dbReference type="ARBA" id="ARBA00008683"/>
    </source>
</evidence>
<dbReference type="STRING" id="54.SAMN02745121_02213"/>
<dbReference type="CDD" id="cd07018">
    <property type="entry name" value="S49_SppA_67K_type"/>
    <property type="match status" value="1"/>
</dbReference>
<feature type="region of interest" description="Disordered" evidence="5">
    <location>
        <begin position="1"/>
        <end position="26"/>
    </location>
</feature>
<dbReference type="InterPro" id="IPR047217">
    <property type="entry name" value="S49_SppA_67K_type_N"/>
</dbReference>
<dbReference type="SUPFAM" id="SSF52096">
    <property type="entry name" value="ClpP/crotonase"/>
    <property type="match status" value="2"/>
</dbReference>
<dbReference type="Proteomes" id="UP000199400">
    <property type="component" value="Unassembled WGS sequence"/>
</dbReference>
<keyword evidence="2 7" id="KW-0645">Protease</keyword>
<dbReference type="Gene3D" id="3.90.226.10">
    <property type="entry name" value="2-enoyl-CoA Hydratase, Chain A, domain 1"/>
    <property type="match status" value="2"/>
</dbReference>
<keyword evidence="3" id="KW-0378">Hydrolase</keyword>
<dbReference type="PANTHER" id="PTHR33209">
    <property type="entry name" value="PROTEASE 4"/>
    <property type="match status" value="1"/>
</dbReference>
<keyword evidence="4" id="KW-0720">Serine protease</keyword>
<feature type="domain" description="Peptidase S49" evidence="6">
    <location>
        <begin position="460"/>
        <end position="602"/>
    </location>
</feature>
<dbReference type="OrthoDB" id="9764363at2"/>
<evidence type="ECO:0000256" key="5">
    <source>
        <dbReference type="SAM" id="MobiDB-lite"/>
    </source>
</evidence>
<gene>
    <name evidence="7" type="ORF">SAMN02745121_02213</name>
</gene>
<sequence>MGAAVTAVRSRSHGLSAPRPGSRGGSAGRHVSAFGCALLAAGLAATAHAAPPEPAPFGEGEGRSLLRDIDMPQSHVAGEADAAAVAVNPASMGFLRAFSGVLAGNYTRAASQRRGGGFGVFVAVPLQLKLFGQKLADTFLSLGAGYQRLCPFGCGRLPTQDSVEWYRDDWYPADLDYNKLTLAAAVPLMRWAPGLSLGISYARTWSEHNLYAQRLHQAELSLAYRPSRVVAMGLVARAINTPRAGQDLRVPEPPRPGILDRRQPFELDAEVALRPIKGSRSLELGVGARVVPLPNADPRFHTPVVAPRGRIAAGGTGWRLFGEVERYFVNTVGQREASDVLRAMVGLELDFTHVGVAAAPVLGPNGAEGFGAQGGAFKLRASAERYATLAQPPLEALRFDVDKYGGDRGAGKLVDALDKVAELRGARAVVALEVDGSANGWGEIEEIREAMLRVRGRGGKVAVYLRGAGLKDYFLATAADRVILHPGARLSIVGMRSEVFYYAELLGRLGAKAEFVRAYEYKSRPEQWERSGPTPESDAQRRLLLTDIWNHVVRMVAKGRKTTPEQVVQWIDTAPHTAEQALRAGMIDAVGYADELEGELEKWLEREVTLRAPSSLPVHDMSFGPGPAIAVVHVEGTISDGASLTVPIVGSVLAGGDTLVRAIDRLREDRRVKAVVVRIDSPGGSVAASDDMARALDRVAKLKPVVISMGDMAASGGYYVATAGSYIFADATTKTGSIGVFRPKVDVSGVLAKFGVKVESVDYGARAGLYTWFKPYTEDERAAAQAGVDASYQEFTARVAKARKLTPEQVDGLARGRVWSGVRARELGLVDAYGGLREAVAYAREQAKLKPGEGEVRHVPAPPTLGDQISAIFGLKLPSPLGLGESALVWVLRRLPPSLWLSERPEELALAEETIVVE</sequence>
<organism evidence="7 8">
    <name type="scientific">Nannocystis exedens</name>
    <dbReference type="NCBI Taxonomy" id="54"/>
    <lineage>
        <taxon>Bacteria</taxon>
        <taxon>Pseudomonadati</taxon>
        <taxon>Myxococcota</taxon>
        <taxon>Polyangia</taxon>
        <taxon>Nannocystales</taxon>
        <taxon>Nannocystaceae</taxon>
        <taxon>Nannocystis</taxon>
    </lineage>
</organism>
<evidence type="ECO:0000313" key="8">
    <source>
        <dbReference type="Proteomes" id="UP000199400"/>
    </source>
</evidence>
<protein>
    <submittedName>
        <fullName evidence="7">Protease-4</fullName>
    </submittedName>
</protein>
<dbReference type="PANTHER" id="PTHR33209:SF1">
    <property type="entry name" value="PEPTIDASE S49 DOMAIN-CONTAINING PROTEIN"/>
    <property type="match status" value="1"/>
</dbReference>